<evidence type="ECO:0000259" key="8">
    <source>
        <dbReference type="PROSITE" id="PS50023"/>
    </source>
</evidence>
<evidence type="ECO:0000256" key="7">
    <source>
        <dbReference type="RuleBase" id="RU003485"/>
    </source>
</evidence>
<dbReference type="AlphaFoldDB" id="A0A9N9F7U6"/>
<dbReference type="InterPro" id="IPR020934">
    <property type="entry name" value="Ribosomal_uS19_CS"/>
</dbReference>
<dbReference type="GO" id="GO:0003723">
    <property type="term" value="F:RNA binding"/>
    <property type="evidence" value="ECO:0007669"/>
    <property type="project" value="InterPro"/>
</dbReference>
<evidence type="ECO:0000256" key="6">
    <source>
        <dbReference type="PROSITE-ProRule" id="PRU00125"/>
    </source>
</evidence>
<dbReference type="GO" id="GO:0000028">
    <property type="term" value="P:ribosomal small subunit assembly"/>
    <property type="evidence" value="ECO:0007669"/>
    <property type="project" value="TreeGrafter"/>
</dbReference>
<dbReference type="InterPro" id="IPR008936">
    <property type="entry name" value="Rho_GTPase_activation_prot"/>
</dbReference>
<dbReference type="Pfam" id="PF00203">
    <property type="entry name" value="Ribosomal_S19"/>
    <property type="match status" value="1"/>
</dbReference>
<reference evidence="10" key="1">
    <citation type="submission" date="2021-06" db="EMBL/GenBank/DDBJ databases">
        <authorList>
            <person name="Kallberg Y."/>
            <person name="Tangrot J."/>
            <person name="Rosling A."/>
        </authorList>
    </citation>
    <scope>NUCLEOTIDE SEQUENCE</scope>
    <source>
        <strain evidence="10">AZ414A</strain>
    </source>
</reference>
<dbReference type="HAMAP" id="MF_00531">
    <property type="entry name" value="Ribosomal_uS19"/>
    <property type="match status" value="1"/>
</dbReference>
<dbReference type="Gene3D" id="3.30.860.10">
    <property type="entry name" value="30s Ribosomal Protein S19, Chain A"/>
    <property type="match status" value="1"/>
</dbReference>
<dbReference type="InterPro" id="IPR000198">
    <property type="entry name" value="RhoGAP_dom"/>
</dbReference>
<dbReference type="PROSITE" id="PS50238">
    <property type="entry name" value="RHOGAP"/>
    <property type="match status" value="1"/>
</dbReference>
<dbReference type="SUPFAM" id="SSF54570">
    <property type="entry name" value="Ribosomal protein S19"/>
    <property type="match status" value="1"/>
</dbReference>
<feature type="domain" description="LIM zinc-binding" evidence="8">
    <location>
        <begin position="21"/>
        <end position="84"/>
    </location>
</feature>
<dbReference type="SUPFAM" id="SSF48350">
    <property type="entry name" value="GTPase activation domain, GAP"/>
    <property type="match status" value="1"/>
</dbReference>
<evidence type="ECO:0000256" key="4">
    <source>
        <dbReference type="ARBA" id="ARBA00022980"/>
    </source>
</evidence>
<dbReference type="InterPro" id="IPR002222">
    <property type="entry name" value="Ribosomal_uS19"/>
</dbReference>
<dbReference type="EMBL" id="CAJVPK010000477">
    <property type="protein sequence ID" value="CAG8515415.1"/>
    <property type="molecule type" value="Genomic_DNA"/>
</dbReference>
<evidence type="ECO:0000256" key="5">
    <source>
        <dbReference type="ARBA" id="ARBA00023274"/>
    </source>
</evidence>
<keyword evidence="4 7" id="KW-0689">Ribosomal protein</keyword>
<dbReference type="Pfam" id="PF00620">
    <property type="entry name" value="RhoGAP"/>
    <property type="match status" value="1"/>
</dbReference>
<dbReference type="Pfam" id="PF00412">
    <property type="entry name" value="LIM"/>
    <property type="match status" value="2"/>
</dbReference>
<dbReference type="InterPro" id="IPR005713">
    <property type="entry name" value="Ribosomal_uS19_euk/arc"/>
</dbReference>
<sequence length="1048" mass="119113">MADLNEVASDEALIIKQPNFTTCAKCGLLIVGQFVRALGGTYHLDCFKCQDCGTVVAAKFFPIEGSDNKQHPLCERDYFRRLNLICEKCGGALRGSYITALDKKYHIEHFTCSACSTINRNSIDEHWHPECYMIHKFWNVKLATHTDDKINQPVDENDETPLACDIKIPPEQLKQQQKDMEEKVYSIWTVLSAFEEMSAACISDMLLHVSNGAYFEGVKMAEKFISHVEILFSAIDDLEIQLVKASGQGLQHNREAKMLCKKIVNFFSLLSHTQETGVRVLGITQELLSLVTGLAHYLKILIRIALTGALKLERDFNNTEAIGKFLNKLGELTKKGRKNIREEGIDSEVTSDLCHACRITVEEECYKFGHYRWHIGCLRCSGCSRELRTIYRDATFNQITEMAFCPNDTNEQALPGFQYVTQLEQYTFLLFVALSRLYNLLRRKDENNSLSDYDGRGRKIEKEEVGLTRKDSRSKSYSSGDKAFESLNTGDIKRMKSVHMDRKLSTSARFAKRSRIIEQEQTVINSLDDSIKDKLARDPSQRRVKIVEDKSEFNVNESRLKFNKESGGITLADISAIAEAEMVAASENIATEKTMKRRRTSRGKCYLAELSALEYFIVKHVAVLNLEVLVKDYFNLEELLDLIGSKKTTLWSKFVTSIKPAEKKPVKKRDAMVGEGGTFGVSLEVLVERYGIDSALGAGPGRIRIPSFVDDSISAMKTMDMSVEGIFRKNGNIRRLKDLCDSIDKNPSSINLSEDNPVQVAALMKKFLRELPDPLLTFKLHKLFITSQKFDNEADRKKVLHLTCCLLPKVNRDTMEVLFIFFKWVASFSHVDEETGSKMDLHNLATVITPNILYSKSKDPVKDDSFLAIEAVHNLLKYQDEFWMVPDDVAVILRDQDLISNPENLTTKDILKRSATELKKKRTFKKFSYRGVDLDSLLDCTSEQLTDLVHARARRRFQRGLKRKPMGLIKKLRKAKKEAPPSEKPAVVKTHLRDMIIVPEMIGSVIGVYNGKTFNQIEVKPEMIGHYLAEFSISYKPVKHGRPGKVSF</sequence>
<comment type="caution">
    <text evidence="10">The sequence shown here is derived from an EMBL/GenBank/DDBJ whole genome shotgun (WGS) entry which is preliminary data.</text>
</comment>
<dbReference type="GO" id="GO:0046872">
    <property type="term" value="F:metal ion binding"/>
    <property type="evidence" value="ECO:0007669"/>
    <property type="project" value="UniProtKB-KW"/>
</dbReference>
<dbReference type="GO" id="GO:0006412">
    <property type="term" value="P:translation"/>
    <property type="evidence" value="ECO:0007669"/>
    <property type="project" value="InterPro"/>
</dbReference>
<evidence type="ECO:0000256" key="3">
    <source>
        <dbReference type="ARBA" id="ARBA00022833"/>
    </source>
</evidence>
<dbReference type="SMART" id="SM00324">
    <property type="entry name" value="RhoGAP"/>
    <property type="match status" value="1"/>
</dbReference>
<dbReference type="InterPro" id="IPR001781">
    <property type="entry name" value="Znf_LIM"/>
</dbReference>
<dbReference type="OrthoDB" id="20689at2759"/>
<keyword evidence="11" id="KW-1185">Reference proteome</keyword>
<evidence type="ECO:0000256" key="1">
    <source>
        <dbReference type="ARBA" id="ARBA00007345"/>
    </source>
</evidence>
<dbReference type="GO" id="GO:0022627">
    <property type="term" value="C:cytosolic small ribosomal subunit"/>
    <property type="evidence" value="ECO:0007669"/>
    <property type="project" value="TreeGrafter"/>
</dbReference>
<keyword evidence="6" id="KW-0440">LIM domain</keyword>
<dbReference type="PRINTS" id="PR00975">
    <property type="entry name" value="RIBOSOMALS19"/>
</dbReference>
<feature type="domain" description="LIM zinc-binding" evidence="8">
    <location>
        <begin position="352"/>
        <end position="415"/>
    </location>
</feature>
<dbReference type="CDD" id="cd09391">
    <property type="entry name" value="LIM1_Lrg1p_like"/>
    <property type="match status" value="1"/>
</dbReference>
<keyword evidence="5 7" id="KW-0687">Ribonucleoprotein</keyword>
<dbReference type="GO" id="GO:0003735">
    <property type="term" value="F:structural constituent of ribosome"/>
    <property type="evidence" value="ECO:0007669"/>
    <property type="project" value="InterPro"/>
</dbReference>
<dbReference type="PROSITE" id="PS50023">
    <property type="entry name" value="LIM_DOMAIN_2"/>
    <property type="match status" value="2"/>
</dbReference>
<dbReference type="GO" id="GO:0007165">
    <property type="term" value="P:signal transduction"/>
    <property type="evidence" value="ECO:0007669"/>
    <property type="project" value="InterPro"/>
</dbReference>
<dbReference type="Gene3D" id="2.10.110.10">
    <property type="entry name" value="Cysteine Rich Protein"/>
    <property type="match status" value="3"/>
</dbReference>
<organism evidence="10 11">
    <name type="scientific">Diversispora eburnea</name>
    <dbReference type="NCBI Taxonomy" id="1213867"/>
    <lineage>
        <taxon>Eukaryota</taxon>
        <taxon>Fungi</taxon>
        <taxon>Fungi incertae sedis</taxon>
        <taxon>Mucoromycota</taxon>
        <taxon>Glomeromycotina</taxon>
        <taxon>Glomeromycetes</taxon>
        <taxon>Diversisporales</taxon>
        <taxon>Diversisporaceae</taxon>
        <taxon>Diversispora</taxon>
    </lineage>
</organism>
<dbReference type="PANTHER" id="PTHR11880">
    <property type="entry name" value="RIBOSOMAL PROTEIN S19P FAMILY MEMBER"/>
    <property type="match status" value="1"/>
</dbReference>
<comment type="similarity">
    <text evidence="1 7">Belongs to the universal ribosomal protein uS19 family.</text>
</comment>
<dbReference type="Gene3D" id="1.10.555.10">
    <property type="entry name" value="Rho GTPase activation protein"/>
    <property type="match status" value="1"/>
</dbReference>
<evidence type="ECO:0000259" key="9">
    <source>
        <dbReference type="PROSITE" id="PS50238"/>
    </source>
</evidence>
<evidence type="ECO:0000313" key="10">
    <source>
        <dbReference type="EMBL" id="CAG8515415.1"/>
    </source>
</evidence>
<protein>
    <submittedName>
        <fullName evidence="10">6230_t:CDS:1</fullName>
    </submittedName>
</protein>
<gene>
    <name evidence="10" type="ORF">DEBURN_LOCUS5390</name>
</gene>
<feature type="domain" description="Rho-GAP" evidence="9">
    <location>
        <begin position="681"/>
        <end position="883"/>
    </location>
</feature>
<accession>A0A9N9F7U6</accession>
<dbReference type="SUPFAM" id="SSF57716">
    <property type="entry name" value="Glucocorticoid receptor-like (DNA-binding domain)"/>
    <property type="match status" value="2"/>
</dbReference>
<dbReference type="SMART" id="SM00132">
    <property type="entry name" value="LIM"/>
    <property type="match status" value="3"/>
</dbReference>
<evidence type="ECO:0000313" key="11">
    <source>
        <dbReference type="Proteomes" id="UP000789706"/>
    </source>
</evidence>
<dbReference type="PROSITE" id="PS00323">
    <property type="entry name" value="RIBOSOMAL_S19"/>
    <property type="match status" value="1"/>
</dbReference>
<keyword evidence="3 6" id="KW-0862">Zinc</keyword>
<dbReference type="FunFam" id="3.30.860.10:FF:000002">
    <property type="entry name" value="40S ribosomal protein S15"/>
    <property type="match status" value="1"/>
</dbReference>
<keyword evidence="2 6" id="KW-0479">Metal-binding</keyword>
<proteinExistence type="inferred from homology"/>
<dbReference type="Proteomes" id="UP000789706">
    <property type="component" value="Unassembled WGS sequence"/>
</dbReference>
<dbReference type="InterPro" id="IPR023575">
    <property type="entry name" value="Ribosomal_uS19_SF"/>
</dbReference>
<dbReference type="PANTHER" id="PTHR11880:SF2">
    <property type="entry name" value="SMALL RIBOSOMAL SUBUNIT PROTEIN US19"/>
    <property type="match status" value="1"/>
</dbReference>
<name>A0A9N9F7U6_9GLOM</name>
<dbReference type="PROSITE" id="PS00478">
    <property type="entry name" value="LIM_DOMAIN_1"/>
    <property type="match status" value="2"/>
</dbReference>
<evidence type="ECO:0000256" key="2">
    <source>
        <dbReference type="ARBA" id="ARBA00022723"/>
    </source>
</evidence>
<dbReference type="NCBIfam" id="TIGR01025">
    <property type="entry name" value="uS19_arch"/>
    <property type="match status" value="1"/>
</dbReference>